<feature type="binding site" evidence="17">
    <location>
        <begin position="217"/>
        <end position="219"/>
    </location>
    <ligand>
        <name>beta-D-galactose</name>
        <dbReference type="ChEBI" id="CHEBI:27667"/>
    </ligand>
</feature>
<keyword evidence="19" id="KW-1185">Reference proteome</keyword>
<dbReference type="OrthoDB" id="9779408at2"/>
<evidence type="ECO:0000256" key="1">
    <source>
        <dbReference type="ARBA" id="ARBA00001614"/>
    </source>
</evidence>
<proteinExistence type="inferred from homology"/>
<evidence type="ECO:0000256" key="2">
    <source>
        <dbReference type="ARBA" id="ARBA00001913"/>
    </source>
</evidence>
<dbReference type="InterPro" id="IPR018052">
    <property type="entry name" value="Ald1_epimerase_CS"/>
</dbReference>
<feature type="active site" description="Proton donor" evidence="15">
    <location>
        <position position="217"/>
    </location>
</feature>
<evidence type="ECO:0000256" key="14">
    <source>
        <dbReference type="PIRNR" id="PIRNR005096"/>
    </source>
</evidence>
<dbReference type="EMBL" id="FXAO01000006">
    <property type="protein sequence ID" value="SMG40740.1"/>
    <property type="molecule type" value="Genomic_DNA"/>
</dbReference>
<dbReference type="InterPro" id="IPR014718">
    <property type="entry name" value="GH-type_carb-bd"/>
</dbReference>
<dbReference type="RefSeq" id="WP_085499647.1">
    <property type="nucleotide sequence ID" value="NZ_FXAO01000006.1"/>
</dbReference>
<evidence type="ECO:0000256" key="10">
    <source>
        <dbReference type="ARBA" id="ARBA00022553"/>
    </source>
</evidence>
<evidence type="ECO:0000256" key="8">
    <source>
        <dbReference type="ARBA" id="ARBA00014165"/>
    </source>
</evidence>
<dbReference type="STRING" id="188872.SAMN03080602_02887"/>
<dbReference type="FunFam" id="2.70.98.10:FF:000003">
    <property type="entry name" value="Aldose 1-epimerase"/>
    <property type="match status" value="1"/>
</dbReference>
<feature type="binding site" evidence="17">
    <location>
        <begin position="117"/>
        <end position="118"/>
    </location>
    <ligand>
        <name>beta-D-galactose</name>
        <dbReference type="ChEBI" id="CHEBI:27667"/>
    </ligand>
</feature>
<evidence type="ECO:0000256" key="11">
    <source>
        <dbReference type="ARBA" id="ARBA00022837"/>
    </source>
</evidence>
<dbReference type="PROSITE" id="PS00545">
    <property type="entry name" value="ALDOSE_1_EPIMERASE"/>
    <property type="match status" value="1"/>
</dbReference>
<dbReference type="GO" id="GO:0005737">
    <property type="term" value="C:cytoplasm"/>
    <property type="evidence" value="ECO:0007669"/>
    <property type="project" value="UniProtKB-SubCell"/>
</dbReference>
<evidence type="ECO:0000256" key="13">
    <source>
        <dbReference type="ARBA" id="ARBA00023277"/>
    </source>
</evidence>
<keyword evidence="13 14" id="KW-0119">Carbohydrate metabolism</keyword>
<dbReference type="Gene3D" id="2.70.98.10">
    <property type="match status" value="1"/>
</dbReference>
<evidence type="ECO:0000256" key="6">
    <source>
        <dbReference type="ARBA" id="ARBA00011245"/>
    </source>
</evidence>
<evidence type="ECO:0000256" key="16">
    <source>
        <dbReference type="PIRSR" id="PIRSR005096-2"/>
    </source>
</evidence>
<evidence type="ECO:0000313" key="18">
    <source>
        <dbReference type="EMBL" id="SMG40740.1"/>
    </source>
</evidence>
<evidence type="ECO:0000256" key="7">
    <source>
        <dbReference type="ARBA" id="ARBA00013185"/>
    </source>
</evidence>
<evidence type="ECO:0000256" key="9">
    <source>
        <dbReference type="ARBA" id="ARBA00022490"/>
    </source>
</evidence>
<comment type="subunit">
    <text evidence="6">Monomer.</text>
</comment>
<dbReference type="CDD" id="cd09019">
    <property type="entry name" value="galactose_mutarotase_like"/>
    <property type="match status" value="1"/>
</dbReference>
<dbReference type="Pfam" id="PF01263">
    <property type="entry name" value="Aldose_epim"/>
    <property type="match status" value="1"/>
</dbReference>
<feature type="active site" description="Proton acceptor" evidence="15">
    <location>
        <position position="354"/>
    </location>
</feature>
<keyword evidence="12 14" id="KW-0413">Isomerase</keyword>
<sequence>MKFINQVFYGLSLLGIVIFSVMCKDEHKKGLTQKIEKVSIEKSEFGTTPDGGKVDRYTLKNSTGMTVDIITYGGIILSIKVPNKEGISEDVVLGYNNLDQYMESSPYFGAIIGRYGNRIAKGKFSLDGMEYSLDVNNGENHLHGGIKGFDKVIWKASEETGENYAALKLVYLSKDMEEGYPGNLNTTVTYTLKDDNSLDMYYEAATDKKTIVNLTNHSYFNLSGDFSKTVLDQVLSLNADKYLPVDNTLIPTGEIADVENTPFNFREPTPIGSRIEADDDQLKKGGGYDHCWVLNGRDKGHRLAGTAYDPESGRVLEVFTTEPGVQFYSGNFLDGTLPAKQGGTYKKRSGFCLETQHYPDSPNQLDFPSVVLNPGEKYSSKTTFKFTTK</sequence>
<dbReference type="Proteomes" id="UP000193420">
    <property type="component" value="Unassembled WGS sequence"/>
</dbReference>
<comment type="cofactor">
    <cofactor evidence="2">
        <name>Ca(2+)</name>
        <dbReference type="ChEBI" id="CHEBI:29108"/>
    </cofactor>
</comment>
<evidence type="ECO:0000313" key="19">
    <source>
        <dbReference type="Proteomes" id="UP000193420"/>
    </source>
</evidence>
<dbReference type="GO" id="GO:0033499">
    <property type="term" value="P:galactose catabolic process via UDP-galactose, Leloir pathway"/>
    <property type="evidence" value="ECO:0007669"/>
    <property type="project" value="TreeGrafter"/>
</dbReference>
<dbReference type="InterPro" id="IPR047215">
    <property type="entry name" value="Galactose_mutarotase-like"/>
</dbReference>
<dbReference type="PANTHER" id="PTHR10091:SF0">
    <property type="entry name" value="GALACTOSE MUTAROTASE"/>
    <property type="match status" value="1"/>
</dbReference>
<evidence type="ECO:0000256" key="15">
    <source>
        <dbReference type="PIRSR" id="PIRSR005096-1"/>
    </source>
</evidence>
<dbReference type="GO" id="GO:0004034">
    <property type="term" value="F:aldose 1-epimerase activity"/>
    <property type="evidence" value="ECO:0007669"/>
    <property type="project" value="UniProtKB-EC"/>
</dbReference>
<comment type="similarity">
    <text evidence="5 14">Belongs to the aldose epimerase family.</text>
</comment>
<evidence type="ECO:0000256" key="3">
    <source>
        <dbReference type="ARBA" id="ARBA00004496"/>
    </source>
</evidence>
<keyword evidence="10" id="KW-0597">Phosphoprotein</keyword>
<reference evidence="19" key="1">
    <citation type="submission" date="2017-04" db="EMBL/GenBank/DDBJ databases">
        <authorList>
            <person name="Varghese N."/>
            <person name="Submissions S."/>
        </authorList>
    </citation>
    <scope>NUCLEOTIDE SEQUENCE [LARGE SCALE GENOMIC DNA]</scope>
    <source>
        <strain evidence="19">DSM 19835</strain>
    </source>
</reference>
<dbReference type="InterPro" id="IPR008183">
    <property type="entry name" value="Aldose_1/G6P_1-epimerase"/>
</dbReference>
<keyword evidence="11" id="KW-0106">Calcium</keyword>
<comment type="catalytic activity">
    <reaction evidence="1 14">
        <text>alpha-D-glucose = beta-D-glucose</text>
        <dbReference type="Rhea" id="RHEA:10264"/>
        <dbReference type="ChEBI" id="CHEBI:15903"/>
        <dbReference type="ChEBI" id="CHEBI:17925"/>
        <dbReference type="EC" id="5.1.3.3"/>
    </reaction>
</comment>
<dbReference type="GO" id="GO:0030246">
    <property type="term" value="F:carbohydrate binding"/>
    <property type="evidence" value="ECO:0007669"/>
    <property type="project" value="InterPro"/>
</dbReference>
<dbReference type="UniPathway" id="UPA00242"/>
<feature type="binding site" evidence="16">
    <location>
        <position position="289"/>
    </location>
    <ligand>
        <name>beta-D-galactose</name>
        <dbReference type="ChEBI" id="CHEBI:27667"/>
    </ligand>
</feature>
<name>A0A1X7KI70_9FLAO</name>
<evidence type="ECO:0000256" key="4">
    <source>
        <dbReference type="ARBA" id="ARBA00005028"/>
    </source>
</evidence>
<comment type="subcellular location">
    <subcellularLocation>
        <location evidence="3">Cytoplasm</location>
    </subcellularLocation>
</comment>
<organism evidence="18 19">
    <name type="scientific">Arenibacter troitsensis</name>
    <dbReference type="NCBI Taxonomy" id="188872"/>
    <lineage>
        <taxon>Bacteria</taxon>
        <taxon>Pseudomonadati</taxon>
        <taxon>Bacteroidota</taxon>
        <taxon>Flavobacteriia</taxon>
        <taxon>Flavobacteriales</taxon>
        <taxon>Flavobacteriaceae</taxon>
        <taxon>Arenibacter</taxon>
    </lineage>
</organism>
<dbReference type="InterPro" id="IPR011013">
    <property type="entry name" value="Gal_mutarotase_sf_dom"/>
</dbReference>
<dbReference type="InterPro" id="IPR015443">
    <property type="entry name" value="Aldose_1-epimerase"/>
</dbReference>
<evidence type="ECO:0000256" key="5">
    <source>
        <dbReference type="ARBA" id="ARBA00006206"/>
    </source>
</evidence>
<evidence type="ECO:0000256" key="12">
    <source>
        <dbReference type="ARBA" id="ARBA00023235"/>
    </source>
</evidence>
<dbReference type="NCBIfam" id="NF008277">
    <property type="entry name" value="PRK11055.1"/>
    <property type="match status" value="1"/>
</dbReference>
<dbReference type="SUPFAM" id="SSF74650">
    <property type="entry name" value="Galactose mutarotase-like"/>
    <property type="match status" value="1"/>
</dbReference>
<evidence type="ECO:0000256" key="17">
    <source>
        <dbReference type="PIRSR" id="PIRSR005096-3"/>
    </source>
</evidence>
<comment type="pathway">
    <text evidence="4 14">Carbohydrate metabolism; hexose metabolism.</text>
</comment>
<dbReference type="AlphaFoldDB" id="A0A1X7KI70"/>
<dbReference type="PIRSF" id="PIRSF005096">
    <property type="entry name" value="GALM"/>
    <property type="match status" value="1"/>
</dbReference>
<dbReference type="EC" id="5.1.3.3" evidence="7 14"/>
<gene>
    <name evidence="18" type="ORF">SAMN03080602_02887</name>
</gene>
<accession>A0A1X7KI70</accession>
<dbReference type="GO" id="GO:0006006">
    <property type="term" value="P:glucose metabolic process"/>
    <property type="evidence" value="ECO:0007669"/>
    <property type="project" value="TreeGrafter"/>
</dbReference>
<dbReference type="PANTHER" id="PTHR10091">
    <property type="entry name" value="ALDOSE-1-EPIMERASE"/>
    <property type="match status" value="1"/>
</dbReference>
<protein>
    <recommendedName>
        <fullName evidence="8 14">Aldose 1-epimerase</fullName>
        <ecNumber evidence="7 14">5.1.3.3</ecNumber>
    </recommendedName>
</protein>
<keyword evidence="9" id="KW-0963">Cytoplasm</keyword>